<dbReference type="WBParaSite" id="ACRNAN_scaffold6800.g24810.t1">
    <property type="protein sequence ID" value="ACRNAN_scaffold6800.g24810.t1"/>
    <property type="gene ID" value="ACRNAN_scaffold6800.g24810"/>
</dbReference>
<keyword evidence="1" id="KW-1185">Reference proteome</keyword>
<accession>A0A914EA69</accession>
<organism evidence="1 2">
    <name type="scientific">Acrobeloides nanus</name>
    <dbReference type="NCBI Taxonomy" id="290746"/>
    <lineage>
        <taxon>Eukaryota</taxon>
        <taxon>Metazoa</taxon>
        <taxon>Ecdysozoa</taxon>
        <taxon>Nematoda</taxon>
        <taxon>Chromadorea</taxon>
        <taxon>Rhabditida</taxon>
        <taxon>Tylenchina</taxon>
        <taxon>Cephalobomorpha</taxon>
        <taxon>Cephaloboidea</taxon>
        <taxon>Cephalobidae</taxon>
        <taxon>Acrobeloides</taxon>
    </lineage>
</organism>
<dbReference type="Proteomes" id="UP000887540">
    <property type="component" value="Unplaced"/>
</dbReference>
<evidence type="ECO:0000313" key="1">
    <source>
        <dbReference type="Proteomes" id="UP000887540"/>
    </source>
</evidence>
<reference evidence="2" key="1">
    <citation type="submission" date="2022-11" db="UniProtKB">
        <authorList>
            <consortium name="WormBaseParasite"/>
        </authorList>
    </citation>
    <scope>IDENTIFICATION</scope>
</reference>
<proteinExistence type="predicted"/>
<protein>
    <submittedName>
        <fullName evidence="2">Uncharacterized protein</fullName>
    </submittedName>
</protein>
<dbReference type="AlphaFoldDB" id="A0A914EA69"/>
<sequence length="69" mass="7873">MDKGHSAPTDLFNLIGDTAFYNPLDWGSRKFKMSEVEIFLVDQHLITTGNGKKQPDYISKVNIWKVTKS</sequence>
<evidence type="ECO:0000313" key="2">
    <source>
        <dbReference type="WBParaSite" id="ACRNAN_scaffold6800.g24810.t1"/>
    </source>
</evidence>
<name>A0A914EA69_9BILA</name>